<dbReference type="CDD" id="cd00075">
    <property type="entry name" value="HATPase"/>
    <property type="match status" value="1"/>
</dbReference>
<dbReference type="InterPro" id="IPR036097">
    <property type="entry name" value="HisK_dim/P_sf"/>
</dbReference>
<dbReference type="InterPro" id="IPR003661">
    <property type="entry name" value="HisK_dim/P_dom"/>
</dbReference>
<dbReference type="PROSITE" id="PS50109">
    <property type="entry name" value="HIS_KIN"/>
    <property type="match status" value="1"/>
</dbReference>
<dbReference type="GO" id="GO:0016036">
    <property type="term" value="P:cellular response to phosphate starvation"/>
    <property type="evidence" value="ECO:0007669"/>
    <property type="project" value="TreeGrafter"/>
</dbReference>
<dbReference type="Pfam" id="PF02518">
    <property type="entry name" value="HATPase_c"/>
    <property type="match status" value="1"/>
</dbReference>
<evidence type="ECO:0000259" key="12">
    <source>
        <dbReference type="PROSITE" id="PS50109"/>
    </source>
</evidence>
<dbReference type="GO" id="GO:0005886">
    <property type="term" value="C:plasma membrane"/>
    <property type="evidence" value="ECO:0007669"/>
    <property type="project" value="UniProtKB-SubCell"/>
</dbReference>
<dbReference type="EMBL" id="SNXY01000008">
    <property type="protein sequence ID" value="TDP84339.1"/>
    <property type="molecule type" value="Genomic_DNA"/>
</dbReference>
<dbReference type="EC" id="2.7.13.3" evidence="3"/>
<feature type="domain" description="Histidine kinase" evidence="12">
    <location>
        <begin position="208"/>
        <end position="430"/>
    </location>
</feature>
<dbReference type="FunFam" id="1.10.287.130:FF:000008">
    <property type="entry name" value="Two-component sensor histidine kinase"/>
    <property type="match status" value="1"/>
</dbReference>
<dbReference type="Gene3D" id="1.10.287.130">
    <property type="match status" value="1"/>
</dbReference>
<comment type="subcellular location">
    <subcellularLocation>
        <location evidence="2">Cell membrane</location>
    </subcellularLocation>
</comment>
<keyword evidence="5" id="KW-0597">Phosphoprotein</keyword>
<protein>
    <recommendedName>
        <fullName evidence="3">histidine kinase</fullName>
        <ecNumber evidence="3">2.7.13.3</ecNumber>
    </recommendedName>
</protein>
<dbReference type="SUPFAM" id="SSF55874">
    <property type="entry name" value="ATPase domain of HSP90 chaperone/DNA topoisomerase II/histidine kinase"/>
    <property type="match status" value="1"/>
</dbReference>
<evidence type="ECO:0000256" key="9">
    <source>
        <dbReference type="ARBA" id="ARBA00022840"/>
    </source>
</evidence>
<evidence type="ECO:0000256" key="8">
    <source>
        <dbReference type="ARBA" id="ARBA00022777"/>
    </source>
</evidence>
<comment type="catalytic activity">
    <reaction evidence="1">
        <text>ATP + protein L-histidine = ADP + protein N-phospho-L-histidine.</text>
        <dbReference type="EC" id="2.7.13.3"/>
    </reaction>
</comment>
<dbReference type="AlphaFoldDB" id="A0A4R6RDR7"/>
<evidence type="ECO:0000313" key="14">
    <source>
        <dbReference type="Proteomes" id="UP000294547"/>
    </source>
</evidence>
<dbReference type="OrthoDB" id="9813151at2"/>
<name>A0A4R6RDR7_9HYPH</name>
<dbReference type="PRINTS" id="PR00344">
    <property type="entry name" value="BCTRLSENSOR"/>
</dbReference>
<evidence type="ECO:0000256" key="2">
    <source>
        <dbReference type="ARBA" id="ARBA00004236"/>
    </source>
</evidence>
<dbReference type="SMART" id="SM00388">
    <property type="entry name" value="HisKA"/>
    <property type="match status" value="1"/>
</dbReference>
<dbReference type="SMART" id="SM00387">
    <property type="entry name" value="HATPase_c"/>
    <property type="match status" value="1"/>
</dbReference>
<evidence type="ECO:0000256" key="11">
    <source>
        <dbReference type="ARBA" id="ARBA00023136"/>
    </source>
</evidence>
<evidence type="ECO:0000256" key="6">
    <source>
        <dbReference type="ARBA" id="ARBA00022679"/>
    </source>
</evidence>
<keyword evidence="9" id="KW-0067">ATP-binding</keyword>
<proteinExistence type="predicted"/>
<accession>A0A4R6RDR7</accession>
<evidence type="ECO:0000256" key="3">
    <source>
        <dbReference type="ARBA" id="ARBA00012438"/>
    </source>
</evidence>
<keyword evidence="7" id="KW-0547">Nucleotide-binding</keyword>
<evidence type="ECO:0000256" key="1">
    <source>
        <dbReference type="ARBA" id="ARBA00000085"/>
    </source>
</evidence>
<dbReference type="InterPro" id="IPR003594">
    <property type="entry name" value="HATPase_dom"/>
</dbReference>
<evidence type="ECO:0000256" key="10">
    <source>
        <dbReference type="ARBA" id="ARBA00023012"/>
    </source>
</evidence>
<dbReference type="PANTHER" id="PTHR45453:SF1">
    <property type="entry name" value="PHOSPHATE REGULON SENSOR PROTEIN PHOR"/>
    <property type="match status" value="1"/>
</dbReference>
<dbReference type="CDD" id="cd00082">
    <property type="entry name" value="HisKA"/>
    <property type="match status" value="1"/>
</dbReference>
<evidence type="ECO:0000313" key="13">
    <source>
        <dbReference type="EMBL" id="TDP84339.1"/>
    </source>
</evidence>
<dbReference type="FunFam" id="3.30.565.10:FF:000006">
    <property type="entry name" value="Sensor histidine kinase WalK"/>
    <property type="match status" value="1"/>
</dbReference>
<organism evidence="13 14">
    <name type="scientific">Oharaeibacter diazotrophicus</name>
    <dbReference type="NCBI Taxonomy" id="1920512"/>
    <lineage>
        <taxon>Bacteria</taxon>
        <taxon>Pseudomonadati</taxon>
        <taxon>Pseudomonadota</taxon>
        <taxon>Alphaproteobacteria</taxon>
        <taxon>Hyphomicrobiales</taxon>
        <taxon>Pleomorphomonadaceae</taxon>
        <taxon>Oharaeibacter</taxon>
    </lineage>
</organism>
<keyword evidence="14" id="KW-1185">Reference proteome</keyword>
<dbReference type="InterPro" id="IPR004358">
    <property type="entry name" value="Sig_transdc_His_kin-like_C"/>
</dbReference>
<comment type="caution">
    <text evidence="13">The sequence shown here is derived from an EMBL/GenBank/DDBJ whole genome shotgun (WGS) entry which is preliminary data.</text>
</comment>
<dbReference type="GO" id="GO:0000155">
    <property type="term" value="F:phosphorelay sensor kinase activity"/>
    <property type="evidence" value="ECO:0007669"/>
    <property type="project" value="InterPro"/>
</dbReference>
<dbReference type="Pfam" id="PF00512">
    <property type="entry name" value="HisKA"/>
    <property type="match status" value="1"/>
</dbReference>
<keyword evidence="4" id="KW-1003">Cell membrane</keyword>
<reference evidence="13 14" key="1">
    <citation type="submission" date="2019-03" db="EMBL/GenBank/DDBJ databases">
        <title>Genomic Encyclopedia of Type Strains, Phase IV (KMG-IV): sequencing the most valuable type-strain genomes for metagenomic binning, comparative biology and taxonomic classification.</title>
        <authorList>
            <person name="Goeker M."/>
        </authorList>
    </citation>
    <scope>NUCLEOTIDE SEQUENCE [LARGE SCALE GENOMIC DNA]</scope>
    <source>
        <strain evidence="13 14">DSM 102969</strain>
    </source>
</reference>
<keyword evidence="8 13" id="KW-0418">Kinase</keyword>
<dbReference type="SUPFAM" id="SSF47384">
    <property type="entry name" value="Homodimeric domain of signal transducing histidine kinase"/>
    <property type="match status" value="1"/>
</dbReference>
<dbReference type="GO" id="GO:0004721">
    <property type="term" value="F:phosphoprotein phosphatase activity"/>
    <property type="evidence" value="ECO:0007669"/>
    <property type="project" value="TreeGrafter"/>
</dbReference>
<evidence type="ECO:0000256" key="7">
    <source>
        <dbReference type="ARBA" id="ARBA00022741"/>
    </source>
</evidence>
<dbReference type="Proteomes" id="UP000294547">
    <property type="component" value="Unassembled WGS sequence"/>
</dbReference>
<gene>
    <name evidence="13" type="ORF">EDD54_2946</name>
</gene>
<dbReference type="InterPro" id="IPR050351">
    <property type="entry name" value="BphY/WalK/GraS-like"/>
</dbReference>
<sequence length="445" mass="47511">MADGEERAGRTMAGRAVRRLAAAAPGLLVVAAAAVAAIPSFDLPPLAAATAVAGALATALWPRPRETAPRIRAGADRSPKLWPDPGMRVTVDAIDDPCFVTDAEGVVRYQNRIAVERFGAARMGDPLSFKLRVPELLAAVEQAGRHATPGALRFTDRVPTERVWAVRVTPMLLGRREGRERADFVLVRLTDETEQVRLDRTRADFVANASHELRTPLASLTGFVETLLGPARDDAANRERFLKIMLEQAQRMARLIDDLLSLSRVEMKAHLVPSGAVDPDEVIRHVAAALAPLAASTGSRIAVEGEVDATVRGDRDEIIQVVSNLVENGLKYGRDGGTVTLAVVAEAGPEGVSGVRLTVRDDGPGIAAEHLPRLTERFYRVDADGSRRRKGTGLGLAIVKHVVARHRGRLAIRSTPGVGTEVAVWLPATPVAAAVETGATAREGP</sequence>
<dbReference type="InterPro" id="IPR005467">
    <property type="entry name" value="His_kinase_dom"/>
</dbReference>
<keyword evidence="10" id="KW-0902">Two-component regulatory system</keyword>
<dbReference type="GO" id="GO:0005524">
    <property type="term" value="F:ATP binding"/>
    <property type="evidence" value="ECO:0007669"/>
    <property type="project" value="UniProtKB-KW"/>
</dbReference>
<evidence type="ECO:0000256" key="4">
    <source>
        <dbReference type="ARBA" id="ARBA00022475"/>
    </source>
</evidence>
<evidence type="ECO:0000256" key="5">
    <source>
        <dbReference type="ARBA" id="ARBA00022553"/>
    </source>
</evidence>
<dbReference type="PANTHER" id="PTHR45453">
    <property type="entry name" value="PHOSPHATE REGULON SENSOR PROTEIN PHOR"/>
    <property type="match status" value="1"/>
</dbReference>
<keyword evidence="11" id="KW-0472">Membrane</keyword>
<dbReference type="InterPro" id="IPR036890">
    <property type="entry name" value="HATPase_C_sf"/>
</dbReference>
<dbReference type="Gene3D" id="3.30.565.10">
    <property type="entry name" value="Histidine kinase-like ATPase, C-terminal domain"/>
    <property type="match status" value="1"/>
</dbReference>
<keyword evidence="6" id="KW-0808">Transferase</keyword>